<dbReference type="Pfam" id="PF13424">
    <property type="entry name" value="TPR_12"/>
    <property type="match status" value="2"/>
</dbReference>
<feature type="repeat" description="TPR" evidence="3">
    <location>
        <begin position="118"/>
        <end position="151"/>
    </location>
</feature>
<keyword evidence="1" id="KW-0677">Repeat</keyword>
<keyword evidence="4" id="KW-0505">Motor protein</keyword>
<feature type="repeat" description="TPR" evidence="3">
    <location>
        <begin position="244"/>
        <end position="277"/>
    </location>
</feature>
<keyword evidence="4" id="KW-0206">Cytoskeleton</keyword>
<evidence type="ECO:0000256" key="1">
    <source>
        <dbReference type="ARBA" id="ARBA00022737"/>
    </source>
</evidence>
<comment type="subcellular location">
    <subcellularLocation>
        <location evidence="4">Cytoplasm</location>
        <location evidence="4">Cytoskeleton</location>
    </subcellularLocation>
</comment>
<evidence type="ECO:0000256" key="4">
    <source>
        <dbReference type="RuleBase" id="RU367020"/>
    </source>
</evidence>
<feature type="repeat" description="TPR" evidence="3">
    <location>
        <begin position="81"/>
        <end position="114"/>
    </location>
</feature>
<gene>
    <name evidence="6" type="ORF">JXQ802_LOCUS50756</name>
    <name evidence="5" type="ORF">PYM288_LOCUS34573</name>
</gene>
<dbReference type="InterPro" id="IPR019734">
    <property type="entry name" value="TPR_rpt"/>
</dbReference>
<organism evidence="6 7">
    <name type="scientific">Rotaria sordida</name>
    <dbReference type="NCBI Taxonomy" id="392033"/>
    <lineage>
        <taxon>Eukaryota</taxon>
        <taxon>Metazoa</taxon>
        <taxon>Spiralia</taxon>
        <taxon>Gnathifera</taxon>
        <taxon>Rotifera</taxon>
        <taxon>Eurotatoria</taxon>
        <taxon>Bdelloidea</taxon>
        <taxon>Philodinida</taxon>
        <taxon>Philodinidae</taxon>
        <taxon>Rotaria</taxon>
    </lineage>
</organism>
<reference evidence="6" key="1">
    <citation type="submission" date="2021-02" db="EMBL/GenBank/DDBJ databases">
        <authorList>
            <person name="Nowell W R."/>
        </authorList>
    </citation>
    <scope>NUCLEOTIDE SEQUENCE</scope>
</reference>
<evidence type="ECO:0000256" key="2">
    <source>
        <dbReference type="ARBA" id="ARBA00022803"/>
    </source>
</evidence>
<protein>
    <recommendedName>
        <fullName evidence="4">Kinesin light chain</fullName>
    </recommendedName>
</protein>
<dbReference type="Gene3D" id="1.25.40.10">
    <property type="entry name" value="Tetratricopeptide repeat domain"/>
    <property type="match status" value="2"/>
</dbReference>
<sequence length="314" mass="35450">MTIDPNTISAATTPFALIDDYSAIKTEKEILFSMHTVFRVDDIKQSVSNSRLWEVQLTLTGDNDPQLAALTKTIQKDLYGSTGWHRLGQLMLKVGHFNQAEELYNELLKNASSDSDRAHIYHQLGFLKGNKGQYQEAVAFYEKSLEIKRKTLSEDHPSLANTYNNIGLAYKNMGDYSKAVEFNKKTIKIKEKALSPNDPDLALSYNNIGGMYKNMGDYSKALEFYQNSHKILEKALPSNHPRLATSYNNIGLVYSNMGDYSKALEFYEKDLEITKKAMPPNHPDLATSYNNIVLAVLDLVVYDTIVDSIQHEGD</sequence>
<dbReference type="GO" id="GO:0005871">
    <property type="term" value="C:kinesin complex"/>
    <property type="evidence" value="ECO:0007669"/>
    <property type="project" value="UniProtKB-UniRule"/>
</dbReference>
<evidence type="ECO:0000313" key="6">
    <source>
        <dbReference type="EMBL" id="CAF1622397.1"/>
    </source>
</evidence>
<name>A0A816CGC2_9BILA</name>
<dbReference type="PANTHER" id="PTHR45641:SF19">
    <property type="entry name" value="NEPHROCYSTIN-3"/>
    <property type="match status" value="1"/>
</dbReference>
<dbReference type="PANTHER" id="PTHR45641">
    <property type="entry name" value="TETRATRICOPEPTIDE REPEAT PROTEIN (AFU_ORTHOLOGUE AFUA_6G03870)"/>
    <property type="match status" value="1"/>
</dbReference>
<dbReference type="PROSITE" id="PS50005">
    <property type="entry name" value="TPR"/>
    <property type="match status" value="5"/>
</dbReference>
<evidence type="ECO:0000256" key="3">
    <source>
        <dbReference type="PROSITE-ProRule" id="PRU00339"/>
    </source>
</evidence>
<comment type="similarity">
    <text evidence="4">Belongs to the kinesin light chain family.</text>
</comment>
<accession>A0A816CGC2</accession>
<dbReference type="GO" id="GO:0005874">
    <property type="term" value="C:microtubule"/>
    <property type="evidence" value="ECO:0007669"/>
    <property type="project" value="UniProtKB-UniRule"/>
</dbReference>
<comment type="function">
    <text evidence="4">Kinesin is a microtubule-associated force-producing protein that play a role in organelle transport.</text>
</comment>
<dbReference type="PRINTS" id="PR00381">
    <property type="entry name" value="KINESINLIGHT"/>
</dbReference>
<comment type="subunit">
    <text evidence="4">Oligomeric complex composed of two heavy chains and two light chains.</text>
</comment>
<keyword evidence="4" id="KW-0963">Cytoplasm</keyword>
<dbReference type="Proteomes" id="UP000663870">
    <property type="component" value="Unassembled WGS sequence"/>
</dbReference>
<feature type="repeat" description="TPR" evidence="3">
    <location>
        <begin position="202"/>
        <end position="235"/>
    </location>
</feature>
<proteinExistence type="inferred from homology"/>
<dbReference type="EMBL" id="CAJNOH010005349">
    <property type="protein sequence ID" value="CAF1395930.1"/>
    <property type="molecule type" value="Genomic_DNA"/>
</dbReference>
<comment type="caution">
    <text evidence="6">The sequence shown here is derived from an EMBL/GenBank/DDBJ whole genome shotgun (WGS) entry which is preliminary data.</text>
</comment>
<feature type="repeat" description="TPR" evidence="3">
    <location>
        <begin position="160"/>
        <end position="193"/>
    </location>
</feature>
<keyword evidence="2 3" id="KW-0802">TPR repeat</keyword>
<dbReference type="EMBL" id="CAJNOL010006839">
    <property type="protein sequence ID" value="CAF1622397.1"/>
    <property type="molecule type" value="Genomic_DNA"/>
</dbReference>
<keyword evidence="7" id="KW-1185">Reference proteome</keyword>
<dbReference type="PROSITE" id="PS50293">
    <property type="entry name" value="TPR_REGION"/>
    <property type="match status" value="1"/>
</dbReference>
<dbReference type="Proteomes" id="UP000663854">
    <property type="component" value="Unassembled WGS sequence"/>
</dbReference>
<dbReference type="SMART" id="SM00028">
    <property type="entry name" value="TPR"/>
    <property type="match status" value="5"/>
</dbReference>
<dbReference type="SUPFAM" id="SSF56399">
    <property type="entry name" value="ADP-ribosylation"/>
    <property type="match status" value="1"/>
</dbReference>
<evidence type="ECO:0000313" key="5">
    <source>
        <dbReference type="EMBL" id="CAF1395930.1"/>
    </source>
</evidence>
<keyword evidence="4" id="KW-0493">Microtubule</keyword>
<dbReference type="SUPFAM" id="SSF48452">
    <property type="entry name" value="TPR-like"/>
    <property type="match status" value="1"/>
</dbReference>
<dbReference type="InterPro" id="IPR011990">
    <property type="entry name" value="TPR-like_helical_dom_sf"/>
</dbReference>
<evidence type="ECO:0000313" key="7">
    <source>
        <dbReference type="Proteomes" id="UP000663870"/>
    </source>
</evidence>
<dbReference type="AlphaFoldDB" id="A0A816CGC2"/>